<keyword evidence="2" id="KW-0732">Signal</keyword>
<feature type="region of interest" description="Disordered" evidence="1">
    <location>
        <begin position="249"/>
        <end position="291"/>
    </location>
</feature>
<feature type="compositionally biased region" description="Low complexity" evidence="1">
    <location>
        <begin position="249"/>
        <end position="283"/>
    </location>
</feature>
<evidence type="ECO:0000313" key="4">
    <source>
        <dbReference type="Proteomes" id="UP000320475"/>
    </source>
</evidence>
<dbReference type="AlphaFoldDB" id="A0A507CBU2"/>
<feature type="signal peptide" evidence="2">
    <location>
        <begin position="1"/>
        <end position="27"/>
    </location>
</feature>
<dbReference type="Proteomes" id="UP000320475">
    <property type="component" value="Unassembled WGS sequence"/>
</dbReference>
<sequence length="291" mass="32636">MTTTTACSINVTAVMCLLWMVFLSASATRTSKERNFAEEEAAFEQLGTFADGEEILSREGRFAAFGEYVELMTTKFDAIYWNLAPKLYCGNLLLDEKDLKDLKDMQKFVNNERLPWETRKFPAAHRLPDPRLHGQQRSVYHFYRHILKKCREFLQHANHLGYTSHLHESPMDSAPQGITNNGNVDPDVSSRVAEPTASTQQWPPVTTDGDAEMSYGRHYADGLPFASIPAYTDDYSSIHETSRLAHPLAPYDYAGPSSSYAGSGTPHTFPTSDPPSGYDPSGSRRLKRRSA</sequence>
<comment type="caution">
    <text evidence="3">The sequence shown here is derived from an EMBL/GenBank/DDBJ whole genome shotgun (WGS) entry which is preliminary data.</text>
</comment>
<gene>
    <name evidence="3" type="ORF">SeLEV6574_g07750</name>
</gene>
<evidence type="ECO:0000256" key="1">
    <source>
        <dbReference type="SAM" id="MobiDB-lite"/>
    </source>
</evidence>
<name>A0A507CBU2_9FUNG</name>
<organism evidence="3 4">
    <name type="scientific">Synchytrium endobioticum</name>
    <dbReference type="NCBI Taxonomy" id="286115"/>
    <lineage>
        <taxon>Eukaryota</taxon>
        <taxon>Fungi</taxon>
        <taxon>Fungi incertae sedis</taxon>
        <taxon>Chytridiomycota</taxon>
        <taxon>Chytridiomycota incertae sedis</taxon>
        <taxon>Chytridiomycetes</taxon>
        <taxon>Synchytriales</taxon>
        <taxon>Synchytriaceae</taxon>
        <taxon>Synchytrium</taxon>
    </lineage>
</organism>
<feature type="region of interest" description="Disordered" evidence="1">
    <location>
        <begin position="165"/>
        <end position="210"/>
    </location>
</feature>
<dbReference type="VEuPathDB" id="FungiDB:SeMB42_g02720"/>
<evidence type="ECO:0000313" key="3">
    <source>
        <dbReference type="EMBL" id="TPX38527.1"/>
    </source>
</evidence>
<reference evidence="3 4" key="1">
    <citation type="journal article" date="2019" name="Sci. Rep.">
        <title>Comparative genomics of chytrid fungi reveal insights into the obligate biotrophic and pathogenic lifestyle of Synchytrium endobioticum.</title>
        <authorList>
            <person name="van de Vossenberg B.T.L.H."/>
            <person name="Warris S."/>
            <person name="Nguyen H.D.T."/>
            <person name="van Gent-Pelzer M.P.E."/>
            <person name="Joly D.L."/>
            <person name="van de Geest H.C."/>
            <person name="Bonants P.J.M."/>
            <person name="Smith D.S."/>
            <person name="Levesque C.A."/>
            <person name="van der Lee T.A.J."/>
        </authorList>
    </citation>
    <scope>NUCLEOTIDE SEQUENCE [LARGE SCALE GENOMIC DNA]</scope>
    <source>
        <strain evidence="3 4">LEV6574</strain>
    </source>
</reference>
<dbReference type="EMBL" id="QEAM01000604">
    <property type="protein sequence ID" value="TPX38527.1"/>
    <property type="molecule type" value="Genomic_DNA"/>
</dbReference>
<proteinExistence type="predicted"/>
<feature type="non-terminal residue" evidence="3">
    <location>
        <position position="291"/>
    </location>
</feature>
<feature type="chain" id="PRO_5021440859" evidence="2">
    <location>
        <begin position="28"/>
        <end position="291"/>
    </location>
</feature>
<accession>A0A507CBU2</accession>
<protein>
    <submittedName>
        <fullName evidence="3">Uncharacterized protein</fullName>
    </submittedName>
</protein>
<evidence type="ECO:0000256" key="2">
    <source>
        <dbReference type="SAM" id="SignalP"/>
    </source>
</evidence>